<dbReference type="PANTHER" id="PTHR12280:SF20">
    <property type="entry name" value="4'-PHOSPHOPANTETHEINE PHOSPHATASE"/>
    <property type="match status" value="1"/>
</dbReference>
<dbReference type="PIRSF" id="PIRSF036940">
    <property type="entry name" value="PanK_bac_aCoA"/>
    <property type="match status" value="1"/>
</dbReference>
<dbReference type="Gene3D" id="3.30.420.40">
    <property type="match status" value="1"/>
</dbReference>
<dbReference type="EMBL" id="QNQT01000001">
    <property type="protein sequence ID" value="RDU38783.1"/>
    <property type="molecule type" value="Genomic_DNA"/>
</dbReference>
<dbReference type="CDD" id="cd24085">
    <property type="entry name" value="ASKHA_NBD_PanK-II_bac"/>
    <property type="match status" value="1"/>
</dbReference>
<comment type="caution">
    <text evidence="7">The sequence shown here is derived from an EMBL/GenBank/DDBJ whole genome shotgun (WGS) entry which is preliminary data.</text>
</comment>
<dbReference type="InterPro" id="IPR004567">
    <property type="entry name" value="Type_II_PanK"/>
</dbReference>
<keyword evidence="5" id="KW-0067">ATP-binding</keyword>
<evidence type="ECO:0000256" key="6">
    <source>
        <dbReference type="ARBA" id="ARBA00022993"/>
    </source>
</evidence>
<dbReference type="GO" id="GO:0005829">
    <property type="term" value="C:cytosol"/>
    <property type="evidence" value="ECO:0007669"/>
    <property type="project" value="TreeGrafter"/>
</dbReference>
<evidence type="ECO:0000256" key="5">
    <source>
        <dbReference type="ARBA" id="ARBA00022840"/>
    </source>
</evidence>
<dbReference type="InterPro" id="IPR043129">
    <property type="entry name" value="ATPase_NBD"/>
</dbReference>
<dbReference type="Proteomes" id="UP000257144">
    <property type="component" value="Unassembled WGS sequence"/>
</dbReference>
<keyword evidence="6" id="KW-0173">Coenzyme A biosynthesis</keyword>
<keyword evidence="3" id="KW-0547">Nucleotide-binding</keyword>
<dbReference type="InterPro" id="IPR011602">
    <property type="entry name" value="Type_II_PanK_bac"/>
</dbReference>
<dbReference type="RefSeq" id="WP_115450698.1">
    <property type="nucleotide sequence ID" value="NZ_QNQT01000001.1"/>
</dbReference>
<proteinExistence type="predicted"/>
<dbReference type="AlphaFoldDB" id="A0A3D8GWF7"/>
<evidence type="ECO:0000256" key="4">
    <source>
        <dbReference type="ARBA" id="ARBA00022777"/>
    </source>
</evidence>
<keyword evidence="4 7" id="KW-0418">Kinase</keyword>
<evidence type="ECO:0000313" key="7">
    <source>
        <dbReference type="EMBL" id="RDU38783.1"/>
    </source>
</evidence>
<dbReference type="Pfam" id="PF03630">
    <property type="entry name" value="Fumble"/>
    <property type="match status" value="1"/>
</dbReference>
<evidence type="ECO:0000256" key="1">
    <source>
        <dbReference type="ARBA" id="ARBA00022490"/>
    </source>
</evidence>
<name>A0A3D8GWF7_9BACI</name>
<dbReference type="GO" id="GO:0005524">
    <property type="term" value="F:ATP binding"/>
    <property type="evidence" value="ECO:0007669"/>
    <property type="project" value="UniProtKB-KW"/>
</dbReference>
<reference evidence="7 8" key="1">
    <citation type="submission" date="2018-07" db="EMBL/GenBank/DDBJ databases">
        <title>Bacillus sp. YLB-04 draft genome sequence.</title>
        <authorList>
            <person name="Yu L."/>
            <person name="Tang X."/>
        </authorList>
    </citation>
    <scope>NUCLEOTIDE SEQUENCE [LARGE SCALE GENOMIC DNA]</scope>
    <source>
        <strain evidence="7 8">YLB-04</strain>
    </source>
</reference>
<keyword evidence="8" id="KW-1185">Reference proteome</keyword>
<dbReference type="GO" id="GO:0015937">
    <property type="term" value="P:coenzyme A biosynthetic process"/>
    <property type="evidence" value="ECO:0007669"/>
    <property type="project" value="UniProtKB-KW"/>
</dbReference>
<dbReference type="OrthoDB" id="358216at2"/>
<dbReference type="NCBIfam" id="NF009842">
    <property type="entry name" value="PRK13317.1"/>
    <property type="match status" value="1"/>
</dbReference>
<keyword evidence="2" id="KW-0808">Transferase</keyword>
<gene>
    <name evidence="7" type="ORF">DRW41_04275</name>
</gene>
<dbReference type="SUPFAM" id="SSF53067">
    <property type="entry name" value="Actin-like ATPase domain"/>
    <property type="match status" value="1"/>
</dbReference>
<evidence type="ECO:0000256" key="3">
    <source>
        <dbReference type="ARBA" id="ARBA00022741"/>
    </source>
</evidence>
<keyword evidence="1" id="KW-0963">Cytoplasm</keyword>
<accession>A0A3D8GWF7</accession>
<evidence type="ECO:0000256" key="2">
    <source>
        <dbReference type="ARBA" id="ARBA00022679"/>
    </source>
</evidence>
<dbReference type="PANTHER" id="PTHR12280">
    <property type="entry name" value="PANTOTHENATE KINASE"/>
    <property type="match status" value="1"/>
</dbReference>
<evidence type="ECO:0000313" key="8">
    <source>
        <dbReference type="Proteomes" id="UP000257144"/>
    </source>
</evidence>
<sequence>MEKGRIGIDAGGTLVKIAYEESGRIKYRKTGYKEAKELLAWLKLIAPGATPSVTGGRAKWVKEHFFPDAMLVPEFEAVCSGADILRREEENSAAGQFLLVNIGTGTSIFIAGEGKCDRVGGSGLGGGTLTGLGSLLSGTDEFSELVGMAAVGSRQTVDLLVKDIYGGGDEPLNGDMTAANFAKGKGAGKDDLAAAIINMIAETLVLLASQIALARKIESIIYAGSTLAGNAPLKAALSAYTEAVGLKPVFFGNGEYCGALGALMAGAATSN</sequence>
<dbReference type="GO" id="GO:0004594">
    <property type="term" value="F:pantothenate kinase activity"/>
    <property type="evidence" value="ECO:0007669"/>
    <property type="project" value="InterPro"/>
</dbReference>
<organism evidence="7 8">
    <name type="scientific">Neobacillus piezotolerans</name>
    <dbReference type="NCBI Taxonomy" id="2259171"/>
    <lineage>
        <taxon>Bacteria</taxon>
        <taxon>Bacillati</taxon>
        <taxon>Bacillota</taxon>
        <taxon>Bacilli</taxon>
        <taxon>Bacillales</taxon>
        <taxon>Bacillaceae</taxon>
        <taxon>Neobacillus</taxon>
    </lineage>
</organism>
<protein>
    <submittedName>
        <fullName evidence="7">Type II pantothenate kinase</fullName>
    </submittedName>
</protein>